<evidence type="ECO:0000313" key="1">
    <source>
        <dbReference type="EMBL" id="KVE23893.1"/>
    </source>
</evidence>
<proteinExistence type="predicted"/>
<accession>A0A103DW98</accession>
<dbReference type="Proteomes" id="UP000062788">
    <property type="component" value="Unassembled WGS sequence"/>
</dbReference>
<dbReference type="EMBL" id="LOWA01000056">
    <property type="protein sequence ID" value="KVE23893.1"/>
    <property type="molecule type" value="Genomic_DNA"/>
</dbReference>
<evidence type="ECO:0000313" key="2">
    <source>
        <dbReference type="Proteomes" id="UP000062788"/>
    </source>
</evidence>
<reference evidence="1 2" key="1">
    <citation type="submission" date="2015-11" db="EMBL/GenBank/DDBJ databases">
        <title>Expanding the genomic diversity of Burkholderia species for the development of highly accurate diagnostics.</title>
        <authorList>
            <person name="Sahl J."/>
            <person name="Keim P."/>
            <person name="Wagner D."/>
        </authorList>
    </citation>
    <scope>NUCLEOTIDE SEQUENCE [LARGE SCALE GENOMIC DNA]</scope>
    <source>
        <strain evidence="1 2">TSV85</strain>
    </source>
</reference>
<name>A0A103DW98_9BURK</name>
<keyword evidence="2" id="KW-1185">Reference proteome</keyword>
<protein>
    <submittedName>
        <fullName evidence="1">Uncharacterized protein</fullName>
    </submittedName>
</protein>
<comment type="caution">
    <text evidence="1">The sequence shown here is derived from an EMBL/GenBank/DDBJ whole genome shotgun (WGS) entry which is preliminary data.</text>
</comment>
<dbReference type="AlphaFoldDB" id="A0A103DW98"/>
<organism evidence="1 2">
    <name type="scientific">Burkholderia singularis</name>
    <dbReference type="NCBI Taxonomy" id="1503053"/>
    <lineage>
        <taxon>Bacteria</taxon>
        <taxon>Pseudomonadati</taxon>
        <taxon>Pseudomonadota</taxon>
        <taxon>Betaproteobacteria</taxon>
        <taxon>Burkholderiales</taxon>
        <taxon>Burkholderiaceae</taxon>
        <taxon>Burkholderia</taxon>
        <taxon>pseudomallei group</taxon>
    </lineage>
</organism>
<gene>
    <name evidence="1" type="ORF">WS67_22060</name>
</gene>
<sequence>MVSRIAAAIACVPAALERRIGGCSEGGTARMMLHALGRLRAVPGEDTAPADASVPPQARGRAGCGALSARWMTRDVAGA</sequence>